<organism evidence="1 2">
    <name type="scientific">Dreissena polymorpha</name>
    <name type="common">Zebra mussel</name>
    <name type="synonym">Mytilus polymorpha</name>
    <dbReference type="NCBI Taxonomy" id="45954"/>
    <lineage>
        <taxon>Eukaryota</taxon>
        <taxon>Metazoa</taxon>
        <taxon>Spiralia</taxon>
        <taxon>Lophotrochozoa</taxon>
        <taxon>Mollusca</taxon>
        <taxon>Bivalvia</taxon>
        <taxon>Autobranchia</taxon>
        <taxon>Heteroconchia</taxon>
        <taxon>Euheterodonta</taxon>
        <taxon>Imparidentia</taxon>
        <taxon>Neoheterodontei</taxon>
        <taxon>Myida</taxon>
        <taxon>Dreissenoidea</taxon>
        <taxon>Dreissenidae</taxon>
        <taxon>Dreissena</taxon>
    </lineage>
</organism>
<keyword evidence="2" id="KW-1185">Reference proteome</keyword>
<sequence>MHEGRRKMHQDGIANAVVTYFKRNTNARYFDRSLRRLNAQSKARHWTVTRILPENGVDMPIKEQQRVINKLHA</sequence>
<reference evidence="1" key="1">
    <citation type="journal article" date="2019" name="bioRxiv">
        <title>The Genome of the Zebra Mussel, Dreissena polymorpha: A Resource for Invasive Species Research.</title>
        <authorList>
            <person name="McCartney M.A."/>
            <person name="Auch B."/>
            <person name="Kono T."/>
            <person name="Mallez S."/>
            <person name="Zhang Y."/>
            <person name="Obille A."/>
            <person name="Becker A."/>
            <person name="Abrahante J.E."/>
            <person name="Garbe J."/>
            <person name="Badalamenti J.P."/>
            <person name="Herman A."/>
            <person name="Mangelson H."/>
            <person name="Liachko I."/>
            <person name="Sullivan S."/>
            <person name="Sone E.D."/>
            <person name="Koren S."/>
            <person name="Silverstein K.A.T."/>
            <person name="Beckman K.B."/>
            <person name="Gohl D.M."/>
        </authorList>
    </citation>
    <scope>NUCLEOTIDE SEQUENCE</scope>
    <source>
        <strain evidence="1">Duluth1</strain>
        <tissue evidence="1">Whole animal</tissue>
    </source>
</reference>
<name>A0A9D4L9C6_DREPO</name>
<protein>
    <submittedName>
        <fullName evidence="1">Uncharacterized protein</fullName>
    </submittedName>
</protein>
<dbReference type="EMBL" id="JAIWYP010000003">
    <property type="protein sequence ID" value="KAH3852866.1"/>
    <property type="molecule type" value="Genomic_DNA"/>
</dbReference>
<comment type="caution">
    <text evidence="1">The sequence shown here is derived from an EMBL/GenBank/DDBJ whole genome shotgun (WGS) entry which is preliminary data.</text>
</comment>
<dbReference type="Proteomes" id="UP000828390">
    <property type="component" value="Unassembled WGS sequence"/>
</dbReference>
<evidence type="ECO:0000313" key="2">
    <source>
        <dbReference type="Proteomes" id="UP000828390"/>
    </source>
</evidence>
<accession>A0A9D4L9C6</accession>
<reference evidence="1" key="2">
    <citation type="submission" date="2020-11" db="EMBL/GenBank/DDBJ databases">
        <authorList>
            <person name="McCartney M.A."/>
            <person name="Auch B."/>
            <person name="Kono T."/>
            <person name="Mallez S."/>
            <person name="Becker A."/>
            <person name="Gohl D.M."/>
            <person name="Silverstein K.A.T."/>
            <person name="Koren S."/>
            <person name="Bechman K.B."/>
            <person name="Herman A."/>
            <person name="Abrahante J.E."/>
            <person name="Garbe J."/>
        </authorList>
    </citation>
    <scope>NUCLEOTIDE SEQUENCE</scope>
    <source>
        <strain evidence="1">Duluth1</strain>
        <tissue evidence="1">Whole animal</tissue>
    </source>
</reference>
<proteinExistence type="predicted"/>
<gene>
    <name evidence="1" type="ORF">DPMN_095387</name>
</gene>
<dbReference type="AlphaFoldDB" id="A0A9D4L9C6"/>
<evidence type="ECO:0000313" key="1">
    <source>
        <dbReference type="EMBL" id="KAH3852866.1"/>
    </source>
</evidence>